<evidence type="ECO:0000313" key="2">
    <source>
        <dbReference type="EMBL" id="TCT14718.1"/>
    </source>
</evidence>
<gene>
    <name evidence="2" type="ORF">EDD68_1403</name>
</gene>
<organism evidence="2 3">
    <name type="scientific">Melghiribacillus thermohalophilus</name>
    <dbReference type="NCBI Taxonomy" id="1324956"/>
    <lineage>
        <taxon>Bacteria</taxon>
        <taxon>Bacillati</taxon>
        <taxon>Bacillota</taxon>
        <taxon>Bacilli</taxon>
        <taxon>Bacillales</taxon>
        <taxon>Bacillaceae</taxon>
        <taxon>Melghiribacillus</taxon>
    </lineage>
</organism>
<protein>
    <submittedName>
        <fullName evidence="2">Uncharacterized protein DUF2524</fullName>
    </submittedName>
</protein>
<dbReference type="EMBL" id="SMAN01000040">
    <property type="protein sequence ID" value="TCT14718.1"/>
    <property type="molecule type" value="Genomic_DNA"/>
</dbReference>
<dbReference type="RefSeq" id="WP_132373311.1">
    <property type="nucleotide sequence ID" value="NZ_SMAN01000040.1"/>
</dbReference>
<proteinExistence type="predicted"/>
<name>A0A4R3MLG2_9BACI</name>
<dbReference type="Proteomes" id="UP000294650">
    <property type="component" value="Unassembled WGS sequence"/>
</dbReference>
<reference evidence="2 3" key="1">
    <citation type="submission" date="2019-03" db="EMBL/GenBank/DDBJ databases">
        <title>Genomic Encyclopedia of Type Strains, Phase IV (KMG-IV): sequencing the most valuable type-strain genomes for metagenomic binning, comparative biology and taxonomic classification.</title>
        <authorList>
            <person name="Goeker M."/>
        </authorList>
    </citation>
    <scope>NUCLEOTIDE SEQUENCE [LARGE SCALE GENOMIC DNA]</scope>
    <source>
        <strain evidence="2 3">DSM 25894</strain>
    </source>
</reference>
<feature type="coiled-coil region" evidence="1">
    <location>
        <begin position="4"/>
        <end position="66"/>
    </location>
</feature>
<evidence type="ECO:0000256" key="1">
    <source>
        <dbReference type="SAM" id="Coils"/>
    </source>
</evidence>
<dbReference type="AlphaFoldDB" id="A0A4R3MLG2"/>
<dbReference type="OrthoDB" id="2970872at2"/>
<evidence type="ECO:0000313" key="3">
    <source>
        <dbReference type="Proteomes" id="UP000294650"/>
    </source>
</evidence>
<dbReference type="InterPro" id="IPR019668">
    <property type="entry name" value="Uncharacterised_YtzC"/>
</dbReference>
<keyword evidence="1" id="KW-0175">Coiled coil</keyword>
<comment type="caution">
    <text evidence="2">The sequence shown here is derived from an EMBL/GenBank/DDBJ whole genome shotgun (WGS) entry which is preliminary data.</text>
</comment>
<dbReference type="Pfam" id="PF10732">
    <property type="entry name" value="DUF2524"/>
    <property type="match status" value="1"/>
</dbReference>
<keyword evidence="3" id="KW-1185">Reference proteome</keyword>
<sequence>MTTRNSMEKLKKNIEDKIEFAKEELDEARKLGHNTDEQYTNAQSLLQQAERDIEKMKNSANAEQREELHRMHLRIYQILNDMILDRNDINDYR</sequence>
<accession>A0A4R3MLG2</accession>